<dbReference type="EMBL" id="LAZR01003377">
    <property type="protein sequence ID" value="KKN18987.1"/>
    <property type="molecule type" value="Genomic_DNA"/>
</dbReference>
<comment type="caution">
    <text evidence="1">The sequence shown here is derived from an EMBL/GenBank/DDBJ whole genome shotgun (WGS) entry which is preliminary data.</text>
</comment>
<reference evidence="1" key="1">
    <citation type="journal article" date="2015" name="Nature">
        <title>Complex archaea that bridge the gap between prokaryotes and eukaryotes.</title>
        <authorList>
            <person name="Spang A."/>
            <person name="Saw J.H."/>
            <person name="Jorgensen S.L."/>
            <person name="Zaremba-Niedzwiedzka K."/>
            <person name="Martijn J."/>
            <person name="Lind A.E."/>
            <person name="van Eijk R."/>
            <person name="Schleper C."/>
            <person name="Guy L."/>
            <person name="Ettema T.J."/>
        </authorList>
    </citation>
    <scope>NUCLEOTIDE SEQUENCE</scope>
</reference>
<sequence length="75" mass="8222">MIDQSGGEGTAMKCTISLSDDWVKKCIGNISSEAFAEFCKDAVASELFRAQFKDTQGTKTARKEEVSKCDKSYIS</sequence>
<protein>
    <submittedName>
        <fullName evidence="1">Uncharacterized protein</fullName>
    </submittedName>
</protein>
<evidence type="ECO:0000313" key="1">
    <source>
        <dbReference type="EMBL" id="KKN18987.1"/>
    </source>
</evidence>
<name>A0A0F9P3N9_9ZZZZ</name>
<gene>
    <name evidence="1" type="ORF">LCGC14_0950360</name>
</gene>
<accession>A0A0F9P3N9</accession>
<organism evidence="1">
    <name type="scientific">marine sediment metagenome</name>
    <dbReference type="NCBI Taxonomy" id="412755"/>
    <lineage>
        <taxon>unclassified sequences</taxon>
        <taxon>metagenomes</taxon>
        <taxon>ecological metagenomes</taxon>
    </lineage>
</organism>
<dbReference type="AlphaFoldDB" id="A0A0F9P3N9"/>
<proteinExistence type="predicted"/>